<dbReference type="RefSeq" id="WP_120682278.1">
    <property type="nucleotide sequence ID" value="NZ_RBAL01000013.1"/>
</dbReference>
<proteinExistence type="predicted"/>
<evidence type="ECO:0000259" key="5">
    <source>
        <dbReference type="Pfam" id="PF12802"/>
    </source>
</evidence>
<feature type="domain" description="HTH marR-type" evidence="5">
    <location>
        <begin position="16"/>
        <end position="76"/>
    </location>
</feature>
<dbReference type="Gene3D" id="1.10.10.10">
    <property type="entry name" value="Winged helix-like DNA-binding domain superfamily/Winged helix DNA-binding domain"/>
    <property type="match status" value="1"/>
</dbReference>
<dbReference type="InterPro" id="IPR000835">
    <property type="entry name" value="HTH_MarR-typ"/>
</dbReference>
<dbReference type="InterPro" id="IPR036388">
    <property type="entry name" value="WH-like_DNA-bd_sf"/>
</dbReference>
<keyword evidence="3" id="KW-0804">Transcription</keyword>
<evidence type="ECO:0000256" key="3">
    <source>
        <dbReference type="ARBA" id="ARBA00023163"/>
    </source>
</evidence>
<protein>
    <submittedName>
        <fullName evidence="6">MarR family transcriptional regulator</fullName>
    </submittedName>
</protein>
<dbReference type="InterPro" id="IPR052362">
    <property type="entry name" value="HTH-GbsR_regulator"/>
</dbReference>
<name>A0A3A9YUV7_9ACTN</name>
<accession>A0A3A9YUV7</accession>
<evidence type="ECO:0000313" key="7">
    <source>
        <dbReference type="Proteomes" id="UP000272474"/>
    </source>
</evidence>
<evidence type="ECO:0000256" key="4">
    <source>
        <dbReference type="SAM" id="MobiDB-lite"/>
    </source>
</evidence>
<evidence type="ECO:0000256" key="2">
    <source>
        <dbReference type="ARBA" id="ARBA00023125"/>
    </source>
</evidence>
<dbReference type="Pfam" id="PF12802">
    <property type="entry name" value="MarR_2"/>
    <property type="match status" value="1"/>
</dbReference>
<gene>
    <name evidence="6" type="ORF">D7294_21485</name>
</gene>
<reference evidence="6 7" key="1">
    <citation type="journal article" date="2014" name="Int. J. Syst. Evol. Microbiol.">
        <title>Streptomyces hoynatensis sp. nov., isolated from deep marine sediment.</title>
        <authorList>
            <person name="Veyisoglu A."/>
            <person name="Sahin N."/>
        </authorList>
    </citation>
    <scope>NUCLEOTIDE SEQUENCE [LARGE SCALE GENOMIC DNA]</scope>
    <source>
        <strain evidence="6 7">KCTC 29097</strain>
    </source>
</reference>
<dbReference type="GO" id="GO:0003700">
    <property type="term" value="F:DNA-binding transcription factor activity"/>
    <property type="evidence" value="ECO:0007669"/>
    <property type="project" value="InterPro"/>
</dbReference>
<dbReference type="EMBL" id="RBAL01000013">
    <property type="protein sequence ID" value="RKN39569.1"/>
    <property type="molecule type" value="Genomic_DNA"/>
</dbReference>
<keyword evidence="2" id="KW-0238">DNA-binding</keyword>
<dbReference type="SUPFAM" id="SSF46785">
    <property type="entry name" value="Winged helix' DNA-binding domain"/>
    <property type="match status" value="1"/>
</dbReference>
<dbReference type="AlphaFoldDB" id="A0A3A9YUV7"/>
<organism evidence="6 7">
    <name type="scientific">Streptomyces hoynatensis</name>
    <dbReference type="NCBI Taxonomy" id="1141874"/>
    <lineage>
        <taxon>Bacteria</taxon>
        <taxon>Bacillati</taxon>
        <taxon>Actinomycetota</taxon>
        <taxon>Actinomycetes</taxon>
        <taxon>Kitasatosporales</taxon>
        <taxon>Streptomycetaceae</taxon>
        <taxon>Streptomyces</taxon>
    </lineage>
</organism>
<evidence type="ECO:0000256" key="1">
    <source>
        <dbReference type="ARBA" id="ARBA00023015"/>
    </source>
</evidence>
<dbReference type="GO" id="GO:0003677">
    <property type="term" value="F:DNA binding"/>
    <property type="evidence" value="ECO:0007669"/>
    <property type="project" value="UniProtKB-KW"/>
</dbReference>
<keyword evidence="1" id="KW-0805">Transcription regulation</keyword>
<keyword evidence="7" id="KW-1185">Reference proteome</keyword>
<dbReference type="Proteomes" id="UP000272474">
    <property type="component" value="Unassembled WGS sequence"/>
</dbReference>
<evidence type="ECO:0000313" key="6">
    <source>
        <dbReference type="EMBL" id="RKN39569.1"/>
    </source>
</evidence>
<dbReference type="OrthoDB" id="67158at2"/>
<feature type="region of interest" description="Disordered" evidence="4">
    <location>
        <begin position="151"/>
        <end position="178"/>
    </location>
</feature>
<comment type="caution">
    <text evidence="6">The sequence shown here is derived from an EMBL/GenBank/DDBJ whole genome shotgun (WGS) entry which is preliminary data.</text>
</comment>
<dbReference type="PANTHER" id="PTHR38465">
    <property type="entry name" value="HTH-TYPE TRANSCRIPTIONAL REGULATOR MJ1563-RELATED"/>
    <property type="match status" value="1"/>
</dbReference>
<dbReference type="PANTHER" id="PTHR38465:SF2">
    <property type="entry name" value="HTH-TYPE TRANSCRIPTIONAL REGULATOR MMPR5"/>
    <property type="match status" value="1"/>
</dbReference>
<dbReference type="InterPro" id="IPR036390">
    <property type="entry name" value="WH_DNA-bd_sf"/>
</dbReference>
<sequence length="178" mass="19142">MAAFVERFAADLTEAGMQRMPARVFSCLLASQENGLTSAELATRLQISPAAVSGAVRYLSRLSMLRREREPGSRRERYRLLHNAWYETMLSREPLLSRWSASLRAGIDAVGAGTPAAARLSETAEFMEFLQTELDGILARWRERVSGEPAVNGATAATGESGVGRESGAAAGPRAVAG</sequence>